<feature type="domain" description="FAD-dependent oxidoreductase 2 FAD-binding" evidence="5">
    <location>
        <begin position="11"/>
        <end position="49"/>
    </location>
</feature>
<name>A0A167RE09_CALVF</name>
<evidence type="ECO:0000256" key="3">
    <source>
        <dbReference type="ARBA" id="ARBA00022827"/>
    </source>
</evidence>
<dbReference type="InterPro" id="IPR036188">
    <property type="entry name" value="FAD/NAD-bd_sf"/>
</dbReference>
<dbReference type="AlphaFoldDB" id="A0A167RE09"/>
<accession>A0A167RE09</accession>
<keyword evidence="4" id="KW-0560">Oxidoreductase</keyword>
<dbReference type="SUPFAM" id="SSF56425">
    <property type="entry name" value="Succinate dehydrogenase/fumarate reductase flavoprotein, catalytic domain"/>
    <property type="match status" value="1"/>
</dbReference>
<dbReference type="PANTHER" id="PTHR43400">
    <property type="entry name" value="FUMARATE REDUCTASE"/>
    <property type="match status" value="1"/>
</dbReference>
<keyword evidence="2" id="KW-0285">Flavoprotein</keyword>
<dbReference type="PANTHER" id="PTHR43400:SF7">
    <property type="entry name" value="FAD-DEPENDENT OXIDOREDUCTASE 2 FAD BINDING DOMAIN-CONTAINING PROTEIN"/>
    <property type="match status" value="1"/>
</dbReference>
<evidence type="ECO:0000259" key="5">
    <source>
        <dbReference type="Pfam" id="PF00890"/>
    </source>
</evidence>
<dbReference type="InterPro" id="IPR027477">
    <property type="entry name" value="Succ_DH/fumarate_Rdtase_cat_sf"/>
</dbReference>
<comment type="cofactor">
    <cofactor evidence="1">
        <name>FAD</name>
        <dbReference type="ChEBI" id="CHEBI:57692"/>
    </cofactor>
</comment>
<gene>
    <name evidence="6" type="ORF">CALVIDRAFT_548211</name>
</gene>
<dbReference type="SUPFAM" id="SSF51905">
    <property type="entry name" value="FAD/NAD(P)-binding domain"/>
    <property type="match status" value="1"/>
</dbReference>
<dbReference type="STRING" id="1330018.A0A167RE09"/>
<protein>
    <submittedName>
        <fullName evidence="6">FAD/NAD(P)-binding domain-containing protein</fullName>
    </submittedName>
</protein>
<sequence length="518" mass="56149">MAQTASDLTYDCVVVGSGNAGFCAAHSAIEHGCIQVLVVDKCPESWAGGNGYFTAGALRTVHGGLPDLLPIVNNVSPEMQDKIDLEPYTAENYTSDIMRLGQNRSDPLLVKALVDNSRDAVGWLTKHVGVRTMLSFHRQAYEVNGRQRFWGGVHLSTVDGGKGLIEDHRRKANEEGIEVWFECPAVRLIVEDGAVKGVVVHKAGKDISIRAAGVVLAAGGFEANAVLREKYMGPEWKEAHVRGTPYNQGDGFILSQAVNAALCGDWQGCHSTCWDAAAPKDTGDQVLSNQFTKSGYPLGVMANADGKRFVDEGEDMRNYTYARFGRKILEQPGGIAWQIYDDKVVPLLRKEEYADDVVRKIYAGSLEELADKLVADGVHDRITLFDTLQKYNDAIRKNGRNAQIQFNPSIKDGLSTQSDDGGLELPKTNWAQTIDQAPFVAVKVSCGITFTFGGLKIDPETAAVLNKEGRVIDGLYCTGEMVGNLFYSNYPGGSGLTAGAVFGRKAGREIAKLAAAQH</sequence>
<evidence type="ECO:0000313" key="7">
    <source>
        <dbReference type="Proteomes" id="UP000076738"/>
    </source>
</evidence>
<reference evidence="6 7" key="1">
    <citation type="journal article" date="2016" name="Mol. Biol. Evol.">
        <title>Comparative Genomics of Early-Diverging Mushroom-Forming Fungi Provides Insights into the Origins of Lignocellulose Decay Capabilities.</title>
        <authorList>
            <person name="Nagy L.G."/>
            <person name="Riley R."/>
            <person name="Tritt A."/>
            <person name="Adam C."/>
            <person name="Daum C."/>
            <person name="Floudas D."/>
            <person name="Sun H."/>
            <person name="Yadav J.S."/>
            <person name="Pangilinan J."/>
            <person name="Larsson K.H."/>
            <person name="Matsuura K."/>
            <person name="Barry K."/>
            <person name="Labutti K."/>
            <person name="Kuo R."/>
            <person name="Ohm R.A."/>
            <person name="Bhattacharya S.S."/>
            <person name="Shirouzu T."/>
            <person name="Yoshinaga Y."/>
            <person name="Martin F.M."/>
            <person name="Grigoriev I.V."/>
            <person name="Hibbett D.S."/>
        </authorList>
    </citation>
    <scope>NUCLEOTIDE SEQUENCE [LARGE SCALE GENOMIC DNA]</scope>
    <source>
        <strain evidence="6 7">TUFC12733</strain>
    </source>
</reference>
<keyword evidence="3" id="KW-0274">FAD</keyword>
<evidence type="ECO:0000256" key="4">
    <source>
        <dbReference type="ARBA" id="ARBA00023002"/>
    </source>
</evidence>
<dbReference type="Gene3D" id="3.90.700.10">
    <property type="entry name" value="Succinate dehydrogenase/fumarate reductase flavoprotein, catalytic domain"/>
    <property type="match status" value="1"/>
</dbReference>
<dbReference type="Pfam" id="PF00890">
    <property type="entry name" value="FAD_binding_2"/>
    <property type="match status" value="2"/>
</dbReference>
<proteinExistence type="predicted"/>
<feature type="domain" description="FAD-dependent oxidoreductase 2 FAD-binding" evidence="5">
    <location>
        <begin position="92"/>
        <end position="494"/>
    </location>
</feature>
<evidence type="ECO:0000256" key="1">
    <source>
        <dbReference type="ARBA" id="ARBA00001974"/>
    </source>
</evidence>
<keyword evidence="7" id="KW-1185">Reference proteome</keyword>
<dbReference type="Gene3D" id="3.50.50.60">
    <property type="entry name" value="FAD/NAD(P)-binding domain"/>
    <property type="match status" value="1"/>
</dbReference>
<dbReference type="InterPro" id="IPR003953">
    <property type="entry name" value="FAD-dep_OxRdtase_2_FAD-bd"/>
</dbReference>
<dbReference type="OrthoDB" id="7777654at2759"/>
<dbReference type="NCBIfam" id="NF006130">
    <property type="entry name" value="PRK08274.1"/>
    <property type="match status" value="1"/>
</dbReference>
<organism evidence="6 7">
    <name type="scientific">Calocera viscosa (strain TUFC12733)</name>
    <dbReference type="NCBI Taxonomy" id="1330018"/>
    <lineage>
        <taxon>Eukaryota</taxon>
        <taxon>Fungi</taxon>
        <taxon>Dikarya</taxon>
        <taxon>Basidiomycota</taxon>
        <taxon>Agaricomycotina</taxon>
        <taxon>Dacrymycetes</taxon>
        <taxon>Dacrymycetales</taxon>
        <taxon>Dacrymycetaceae</taxon>
        <taxon>Calocera</taxon>
    </lineage>
</organism>
<dbReference type="Proteomes" id="UP000076738">
    <property type="component" value="Unassembled WGS sequence"/>
</dbReference>
<dbReference type="EMBL" id="KV417268">
    <property type="protein sequence ID" value="KZP00809.1"/>
    <property type="molecule type" value="Genomic_DNA"/>
</dbReference>
<evidence type="ECO:0000313" key="6">
    <source>
        <dbReference type="EMBL" id="KZP00809.1"/>
    </source>
</evidence>
<dbReference type="InterPro" id="IPR050315">
    <property type="entry name" value="FAD-oxidoreductase_2"/>
</dbReference>
<dbReference type="GO" id="GO:0016491">
    <property type="term" value="F:oxidoreductase activity"/>
    <property type="evidence" value="ECO:0007669"/>
    <property type="project" value="UniProtKB-KW"/>
</dbReference>
<evidence type="ECO:0000256" key="2">
    <source>
        <dbReference type="ARBA" id="ARBA00022630"/>
    </source>
</evidence>